<dbReference type="InterPro" id="IPR001509">
    <property type="entry name" value="Epimerase_deHydtase"/>
</dbReference>
<name>A0A6N6M8J6_9FLAO</name>
<reference evidence="4 5" key="1">
    <citation type="submission" date="2019-09" db="EMBL/GenBank/DDBJ databases">
        <title>Genomes of Cryomorphaceae.</title>
        <authorList>
            <person name="Bowman J.P."/>
        </authorList>
    </citation>
    <scope>NUCLEOTIDE SEQUENCE [LARGE SCALE GENOMIC DNA]</scope>
    <source>
        <strain evidence="4 5">KCTC 52047</strain>
    </source>
</reference>
<feature type="domain" description="NAD-dependent epimerase/dehydratase" evidence="2">
    <location>
        <begin position="4"/>
        <end position="133"/>
    </location>
</feature>
<dbReference type="InterPro" id="IPR013549">
    <property type="entry name" value="DUF1731"/>
</dbReference>
<comment type="caution">
    <text evidence="4">The sequence shown here is derived from an EMBL/GenBank/DDBJ whole genome shotgun (WGS) entry which is preliminary data.</text>
</comment>
<gene>
    <name evidence="4" type="ORF">F3059_10230</name>
</gene>
<dbReference type="AlphaFoldDB" id="A0A6N6M8J6"/>
<feature type="domain" description="DUF1731" evidence="3">
    <location>
        <begin position="250"/>
        <end position="296"/>
    </location>
</feature>
<dbReference type="NCBIfam" id="TIGR01777">
    <property type="entry name" value="yfcH"/>
    <property type="match status" value="1"/>
</dbReference>
<evidence type="ECO:0000313" key="5">
    <source>
        <dbReference type="Proteomes" id="UP000435357"/>
    </source>
</evidence>
<keyword evidence="5" id="KW-1185">Reference proteome</keyword>
<evidence type="ECO:0000313" key="4">
    <source>
        <dbReference type="EMBL" id="KAB1063437.1"/>
    </source>
</evidence>
<evidence type="ECO:0000259" key="2">
    <source>
        <dbReference type="Pfam" id="PF01370"/>
    </source>
</evidence>
<dbReference type="EMBL" id="WACR01000008">
    <property type="protein sequence ID" value="KAB1063437.1"/>
    <property type="molecule type" value="Genomic_DNA"/>
</dbReference>
<dbReference type="PANTHER" id="PTHR11092:SF0">
    <property type="entry name" value="EPIMERASE FAMILY PROTEIN SDR39U1"/>
    <property type="match status" value="1"/>
</dbReference>
<comment type="similarity">
    <text evidence="1">Belongs to the NAD(P)-dependent epimerase/dehydratase family. SDR39U1 subfamily.</text>
</comment>
<dbReference type="InterPro" id="IPR036291">
    <property type="entry name" value="NAD(P)-bd_dom_sf"/>
</dbReference>
<dbReference type="Pfam" id="PF01370">
    <property type="entry name" value="Epimerase"/>
    <property type="match status" value="1"/>
</dbReference>
<accession>A0A6N6M8J6</accession>
<proteinExistence type="inferred from homology"/>
<evidence type="ECO:0000256" key="1">
    <source>
        <dbReference type="ARBA" id="ARBA00009353"/>
    </source>
</evidence>
<evidence type="ECO:0000259" key="3">
    <source>
        <dbReference type="Pfam" id="PF08338"/>
    </source>
</evidence>
<dbReference type="OrthoDB" id="9801773at2"/>
<dbReference type="InterPro" id="IPR010099">
    <property type="entry name" value="SDR39U1"/>
</dbReference>
<dbReference type="Pfam" id="PF08338">
    <property type="entry name" value="DUF1731"/>
    <property type="match status" value="1"/>
</dbReference>
<dbReference type="Gene3D" id="3.40.50.720">
    <property type="entry name" value="NAD(P)-binding Rossmann-like Domain"/>
    <property type="match status" value="1"/>
</dbReference>
<dbReference type="RefSeq" id="WP_151168888.1">
    <property type="nucleotide sequence ID" value="NZ_WACR01000008.1"/>
</dbReference>
<sequence>MAKILITGGSGLIGKQLTALLQNDNHEVCWLSRSAGKYDNIESYSWDPASGEIDESAIKGCDYIVHLAGAGVADERWTEERKKIILNSRVDSTKTLVEALKGSDHQPKAVICASAIGYYGFRTTSKELTESSPAGDEFLASVTKKWETETDKFRDSGIRTAQIRIGIVLSKKGGALDAMTKPPLLSPLGTGKQWMPWIHIDDLTNMFYHAIKNDSMNEPFNAVAPNPVSNKEFTKLLAKKSKKLYLPIPVPPFALKMVMGEMAGMVLEGSKISCEKIVETGFQFKFDDVEKALDDLF</sequence>
<dbReference type="Proteomes" id="UP000435357">
    <property type="component" value="Unassembled WGS sequence"/>
</dbReference>
<organism evidence="4 5">
    <name type="scientific">Salibacter halophilus</name>
    <dbReference type="NCBI Taxonomy" id="1803916"/>
    <lineage>
        <taxon>Bacteria</taxon>
        <taxon>Pseudomonadati</taxon>
        <taxon>Bacteroidota</taxon>
        <taxon>Flavobacteriia</taxon>
        <taxon>Flavobacteriales</taxon>
        <taxon>Salibacteraceae</taxon>
        <taxon>Salibacter</taxon>
    </lineage>
</organism>
<protein>
    <submittedName>
        <fullName evidence="4">TIGR01777 family protein</fullName>
    </submittedName>
</protein>
<dbReference type="SUPFAM" id="SSF51735">
    <property type="entry name" value="NAD(P)-binding Rossmann-fold domains"/>
    <property type="match status" value="1"/>
</dbReference>
<dbReference type="CDD" id="cd05242">
    <property type="entry name" value="SDR_a8"/>
    <property type="match status" value="1"/>
</dbReference>
<dbReference type="PANTHER" id="PTHR11092">
    <property type="entry name" value="SUGAR NUCLEOTIDE EPIMERASE RELATED"/>
    <property type="match status" value="1"/>
</dbReference>